<evidence type="ECO:0000313" key="2">
    <source>
        <dbReference type="EMBL" id="KXH61791.1"/>
    </source>
</evidence>
<feature type="non-terminal residue" evidence="2">
    <location>
        <position position="82"/>
    </location>
</feature>
<organism evidence="2 3">
    <name type="scientific">Colletotrichum salicis</name>
    <dbReference type="NCBI Taxonomy" id="1209931"/>
    <lineage>
        <taxon>Eukaryota</taxon>
        <taxon>Fungi</taxon>
        <taxon>Dikarya</taxon>
        <taxon>Ascomycota</taxon>
        <taxon>Pezizomycotina</taxon>
        <taxon>Sordariomycetes</taxon>
        <taxon>Hypocreomycetidae</taxon>
        <taxon>Glomerellales</taxon>
        <taxon>Glomerellaceae</taxon>
        <taxon>Colletotrichum</taxon>
        <taxon>Colletotrichum acutatum species complex</taxon>
    </lineage>
</organism>
<dbReference type="STRING" id="1209931.A0A135UN09"/>
<feature type="region of interest" description="Disordered" evidence="1">
    <location>
        <begin position="1"/>
        <end position="23"/>
    </location>
</feature>
<evidence type="ECO:0000256" key="1">
    <source>
        <dbReference type="SAM" id="MobiDB-lite"/>
    </source>
</evidence>
<dbReference type="Proteomes" id="UP000070121">
    <property type="component" value="Unassembled WGS sequence"/>
</dbReference>
<comment type="caution">
    <text evidence="2">The sequence shown here is derived from an EMBL/GenBank/DDBJ whole genome shotgun (WGS) entry which is preliminary data.</text>
</comment>
<name>A0A135UN09_9PEZI</name>
<dbReference type="EMBL" id="JFFI01001246">
    <property type="protein sequence ID" value="KXH61791.1"/>
    <property type="molecule type" value="Genomic_DNA"/>
</dbReference>
<sequence length="82" mass="9390">MPSLRPLLNPILGPEPRQPDRIPTDTVVQLSAMDSSWMMRMMIMSWSMCFHDVLDPAMLHDSLSELLTIGNWRKLGGRPRLT</sequence>
<dbReference type="AlphaFoldDB" id="A0A135UN09"/>
<evidence type="ECO:0000313" key="3">
    <source>
        <dbReference type="Proteomes" id="UP000070121"/>
    </source>
</evidence>
<keyword evidence="3" id="KW-1185">Reference proteome</keyword>
<proteinExistence type="predicted"/>
<gene>
    <name evidence="2" type="ORF">CSAL01_11400</name>
</gene>
<accession>A0A135UN09</accession>
<protein>
    <submittedName>
        <fullName evidence="2">Uncharacterized protein</fullName>
    </submittedName>
</protein>
<reference evidence="2 3" key="1">
    <citation type="submission" date="2014-02" db="EMBL/GenBank/DDBJ databases">
        <title>The genome sequence of Colletotrichum salicis CBS 607.94.</title>
        <authorList>
            <person name="Baroncelli R."/>
            <person name="Thon M.R."/>
        </authorList>
    </citation>
    <scope>NUCLEOTIDE SEQUENCE [LARGE SCALE GENOMIC DNA]</scope>
    <source>
        <strain evidence="2 3">CBS 607.94</strain>
    </source>
</reference>